<accession>A0A154WES4</accession>
<dbReference type="AlphaFoldDB" id="A0A154WES4"/>
<evidence type="ECO:0000256" key="2">
    <source>
        <dbReference type="ARBA" id="ARBA00022448"/>
    </source>
</evidence>
<dbReference type="InterPro" id="IPR006059">
    <property type="entry name" value="SBP"/>
</dbReference>
<dbReference type="Pfam" id="PF13416">
    <property type="entry name" value="SBP_bac_8"/>
    <property type="match status" value="1"/>
</dbReference>
<dbReference type="EMBL" id="LPXN01000064">
    <property type="protein sequence ID" value="KZD12010.1"/>
    <property type="molecule type" value="Genomic_DNA"/>
</dbReference>
<dbReference type="GO" id="GO:0042597">
    <property type="term" value="C:periplasmic space"/>
    <property type="evidence" value="ECO:0007669"/>
    <property type="project" value="UniProtKB-SubCell"/>
</dbReference>
<name>A0A154WES4_9PROT</name>
<feature type="chain" id="PRO_5007602458" description="Spermidine/putrescine ABC transporter" evidence="5">
    <location>
        <begin position="39"/>
        <end position="366"/>
    </location>
</feature>
<dbReference type="STRING" id="580166.AUP43_17725"/>
<keyword evidence="3 5" id="KW-0732">Signal</keyword>
<evidence type="ECO:0000256" key="1">
    <source>
        <dbReference type="ARBA" id="ARBA00004418"/>
    </source>
</evidence>
<dbReference type="Gene3D" id="3.40.190.10">
    <property type="entry name" value="Periplasmic binding protein-like II"/>
    <property type="match status" value="2"/>
</dbReference>
<dbReference type="PANTHER" id="PTHR30222">
    <property type="entry name" value="SPERMIDINE/PUTRESCINE-BINDING PERIPLASMIC PROTEIN"/>
    <property type="match status" value="1"/>
</dbReference>
<dbReference type="GO" id="GO:0019808">
    <property type="term" value="F:polyamine binding"/>
    <property type="evidence" value="ECO:0007669"/>
    <property type="project" value="InterPro"/>
</dbReference>
<comment type="subcellular location">
    <subcellularLocation>
        <location evidence="1">Periplasm</location>
    </subcellularLocation>
</comment>
<dbReference type="Proteomes" id="UP000076400">
    <property type="component" value="Unassembled WGS sequence"/>
</dbReference>
<evidence type="ECO:0000256" key="5">
    <source>
        <dbReference type="SAM" id="SignalP"/>
    </source>
</evidence>
<keyword evidence="4" id="KW-0574">Periplasm</keyword>
<gene>
    <name evidence="6" type="ORF">AUP43_17725</name>
</gene>
<organism evidence="6 7">
    <name type="scientific">Oceanibaculum pacificum</name>
    <dbReference type="NCBI Taxonomy" id="580166"/>
    <lineage>
        <taxon>Bacteria</taxon>
        <taxon>Pseudomonadati</taxon>
        <taxon>Pseudomonadota</taxon>
        <taxon>Alphaproteobacteria</taxon>
        <taxon>Rhodospirillales</taxon>
        <taxon>Oceanibaculaceae</taxon>
        <taxon>Oceanibaculum</taxon>
    </lineage>
</organism>
<reference evidence="6 7" key="1">
    <citation type="submission" date="2015-12" db="EMBL/GenBank/DDBJ databases">
        <title>Genome sequence of Oceanibaculum pacificum MCCC 1A02656.</title>
        <authorList>
            <person name="Lu L."/>
            <person name="Lai Q."/>
            <person name="Shao Z."/>
            <person name="Qian P."/>
        </authorList>
    </citation>
    <scope>NUCLEOTIDE SEQUENCE [LARGE SCALE GENOMIC DNA]</scope>
    <source>
        <strain evidence="6 7">MCCC 1A02656</strain>
    </source>
</reference>
<dbReference type="RefSeq" id="WP_067553338.1">
    <property type="nucleotide sequence ID" value="NZ_LPXN01000064.1"/>
</dbReference>
<dbReference type="InterPro" id="IPR001188">
    <property type="entry name" value="Sperm_putr-bd"/>
</dbReference>
<dbReference type="GO" id="GO:0015846">
    <property type="term" value="P:polyamine transport"/>
    <property type="evidence" value="ECO:0007669"/>
    <property type="project" value="InterPro"/>
</dbReference>
<dbReference type="PROSITE" id="PS51318">
    <property type="entry name" value="TAT"/>
    <property type="match status" value="1"/>
</dbReference>
<comment type="caution">
    <text evidence="6">The sequence shown here is derived from an EMBL/GenBank/DDBJ whole genome shotgun (WGS) entry which is preliminary data.</text>
</comment>
<dbReference type="InterPro" id="IPR006311">
    <property type="entry name" value="TAT_signal"/>
</dbReference>
<feature type="signal peptide" evidence="5">
    <location>
        <begin position="1"/>
        <end position="38"/>
    </location>
</feature>
<evidence type="ECO:0000256" key="4">
    <source>
        <dbReference type="ARBA" id="ARBA00022764"/>
    </source>
</evidence>
<evidence type="ECO:0000313" key="7">
    <source>
        <dbReference type="Proteomes" id="UP000076400"/>
    </source>
</evidence>
<evidence type="ECO:0000256" key="3">
    <source>
        <dbReference type="ARBA" id="ARBA00022729"/>
    </source>
</evidence>
<proteinExistence type="predicted"/>
<protein>
    <recommendedName>
        <fullName evidence="8">Spermidine/putrescine ABC transporter</fullName>
    </recommendedName>
</protein>
<sequence length="366" mass="40122">MSKITSDHPARTGLLSATMIAAAAGAFLTLAGPRPAAAAEATLFTWENLAEPAFFEEYEKKYKATPDSALFADEDEAFAKMMGGFKPDVMAPCTYEVPRWRDAGLLQPIDPSKLSHWNALPESLRNIKGMAAEGGKVWFVPQYWGNTSVTVRTDLAPEYAGKESWDILWDPKYKGRVAALEGVDDTFAISALHIGIDPYEPLSAENEKKVREHMTALAQNLRMVTSDSTTLVQAVASGEVVAAITWNDHYTEMKAEELPVKFMRPKGIITFVCGFVMHKESKNVAKAHTLIDSNINDSASHFLVTEMGYGPANTKALKSMDAALVQKAELPTDADAFLAAGIFQRTLPNKDALVQMWQEIRAMSGQ</sequence>
<evidence type="ECO:0000313" key="6">
    <source>
        <dbReference type="EMBL" id="KZD12010.1"/>
    </source>
</evidence>
<evidence type="ECO:0008006" key="8">
    <source>
        <dbReference type="Google" id="ProtNLM"/>
    </source>
</evidence>
<dbReference type="OrthoDB" id="6776301at2"/>
<dbReference type="PANTHER" id="PTHR30222:SF17">
    <property type="entry name" value="SPERMIDINE_PUTRESCINE-BINDING PERIPLASMIC PROTEIN"/>
    <property type="match status" value="1"/>
</dbReference>
<keyword evidence="2" id="KW-0813">Transport</keyword>
<dbReference type="PRINTS" id="PR00909">
    <property type="entry name" value="SPERMDNBNDNG"/>
</dbReference>
<keyword evidence="7" id="KW-1185">Reference proteome</keyword>
<dbReference type="SUPFAM" id="SSF53850">
    <property type="entry name" value="Periplasmic binding protein-like II"/>
    <property type="match status" value="1"/>
</dbReference>